<feature type="chain" id="PRO_5042262007" description="Protein TIC 20" evidence="7">
    <location>
        <begin position="22"/>
        <end position="228"/>
    </location>
</feature>
<evidence type="ECO:0000256" key="2">
    <source>
        <dbReference type="ARBA" id="ARBA00009596"/>
    </source>
</evidence>
<comment type="similarity">
    <text evidence="2">Belongs to the Tic20 family.</text>
</comment>
<feature type="transmembrane region" description="Helical" evidence="6">
    <location>
        <begin position="149"/>
        <end position="169"/>
    </location>
</feature>
<comment type="caution">
    <text evidence="8">The sequence shown here is derived from an EMBL/GenBank/DDBJ whole genome shotgun (WGS) entry which is preliminary data.</text>
</comment>
<name>A0AAD3H750_9STRA</name>
<evidence type="ECO:0000313" key="8">
    <source>
        <dbReference type="EMBL" id="GFH53087.1"/>
    </source>
</evidence>
<comment type="subcellular location">
    <subcellularLocation>
        <location evidence="1">Plastid</location>
        <location evidence="1">Chloroplast membrane</location>
        <topology evidence="1">Multi-pass membrane protein</topology>
    </subcellularLocation>
</comment>
<keyword evidence="4 6" id="KW-1133">Transmembrane helix</keyword>
<dbReference type="GO" id="GO:0031969">
    <property type="term" value="C:chloroplast membrane"/>
    <property type="evidence" value="ECO:0007669"/>
    <property type="project" value="UniProtKB-SubCell"/>
</dbReference>
<evidence type="ECO:0000256" key="5">
    <source>
        <dbReference type="ARBA" id="ARBA00023136"/>
    </source>
</evidence>
<evidence type="ECO:0000256" key="6">
    <source>
        <dbReference type="SAM" id="Phobius"/>
    </source>
</evidence>
<keyword evidence="7" id="KW-0732">Signal</keyword>
<dbReference type="PANTHER" id="PTHR33510">
    <property type="entry name" value="PROTEIN TIC 20-II, CHLOROPLASTIC"/>
    <property type="match status" value="1"/>
</dbReference>
<dbReference type="AlphaFoldDB" id="A0AAD3H750"/>
<sequence length="228" mass="26012">MLKRFWNVTTILLFFCGFANAFQVVNVNRRNGLPSAQSFRQENVVSSTRQHGLMNTFERENRLTLSMWSSDELEGDDRIKACIPYVLPLLDGDYFGKYIYQRIPPLGTLDQIFIAPLTSILQSFPFLSLILFLLLSLGTRNVDGMSRNVRFNAQQAVLIDIALILPTIIYEGVEDVDVPRQLAEFGCNFVWYFYMSAIVYSVAMNLRGRKPNELPFISEAAELMTGPM</sequence>
<organism evidence="8 9">
    <name type="scientific">Chaetoceros tenuissimus</name>
    <dbReference type="NCBI Taxonomy" id="426638"/>
    <lineage>
        <taxon>Eukaryota</taxon>
        <taxon>Sar</taxon>
        <taxon>Stramenopiles</taxon>
        <taxon>Ochrophyta</taxon>
        <taxon>Bacillariophyta</taxon>
        <taxon>Coscinodiscophyceae</taxon>
        <taxon>Chaetocerotophycidae</taxon>
        <taxon>Chaetocerotales</taxon>
        <taxon>Chaetocerotaceae</taxon>
        <taxon>Chaetoceros</taxon>
    </lineage>
</organism>
<evidence type="ECO:0000256" key="1">
    <source>
        <dbReference type="ARBA" id="ARBA00004508"/>
    </source>
</evidence>
<evidence type="ECO:0000256" key="4">
    <source>
        <dbReference type="ARBA" id="ARBA00022989"/>
    </source>
</evidence>
<keyword evidence="3 6" id="KW-0812">Transmembrane</keyword>
<gene>
    <name evidence="8" type="ORF">CTEN210_09563</name>
</gene>
<reference evidence="8 9" key="1">
    <citation type="journal article" date="2021" name="Sci. Rep.">
        <title>The genome of the diatom Chaetoceros tenuissimus carries an ancient integrated fragment of an extant virus.</title>
        <authorList>
            <person name="Hongo Y."/>
            <person name="Kimura K."/>
            <person name="Takaki Y."/>
            <person name="Yoshida Y."/>
            <person name="Baba S."/>
            <person name="Kobayashi G."/>
            <person name="Nagasaki K."/>
            <person name="Hano T."/>
            <person name="Tomaru Y."/>
        </authorList>
    </citation>
    <scope>NUCLEOTIDE SEQUENCE [LARGE SCALE GENOMIC DNA]</scope>
    <source>
        <strain evidence="8 9">NIES-3715</strain>
    </source>
</reference>
<dbReference type="PANTHER" id="PTHR33510:SF5">
    <property type="entry name" value="PROTEIN TIC 20-II, CHLOROPLASTIC"/>
    <property type="match status" value="1"/>
</dbReference>
<evidence type="ECO:0000256" key="7">
    <source>
        <dbReference type="SAM" id="SignalP"/>
    </source>
</evidence>
<evidence type="ECO:0000313" key="9">
    <source>
        <dbReference type="Proteomes" id="UP001054902"/>
    </source>
</evidence>
<dbReference type="Proteomes" id="UP001054902">
    <property type="component" value="Unassembled WGS sequence"/>
</dbReference>
<feature type="transmembrane region" description="Helical" evidence="6">
    <location>
        <begin position="112"/>
        <end position="137"/>
    </location>
</feature>
<feature type="transmembrane region" description="Helical" evidence="6">
    <location>
        <begin position="189"/>
        <end position="206"/>
    </location>
</feature>
<accession>A0AAD3H750</accession>
<evidence type="ECO:0008006" key="10">
    <source>
        <dbReference type="Google" id="ProtNLM"/>
    </source>
</evidence>
<feature type="signal peptide" evidence="7">
    <location>
        <begin position="1"/>
        <end position="21"/>
    </location>
</feature>
<proteinExistence type="inferred from homology"/>
<dbReference type="EMBL" id="BLLK01000046">
    <property type="protein sequence ID" value="GFH53087.1"/>
    <property type="molecule type" value="Genomic_DNA"/>
</dbReference>
<protein>
    <recommendedName>
        <fullName evidence="10">Protein TIC 20</fullName>
    </recommendedName>
</protein>
<keyword evidence="9" id="KW-1185">Reference proteome</keyword>
<keyword evidence="5 6" id="KW-0472">Membrane</keyword>
<evidence type="ECO:0000256" key="3">
    <source>
        <dbReference type="ARBA" id="ARBA00022692"/>
    </source>
</evidence>
<dbReference type="Pfam" id="PF16166">
    <property type="entry name" value="TIC20"/>
    <property type="match status" value="1"/>
</dbReference>
<dbReference type="InterPro" id="IPR005691">
    <property type="entry name" value="Tic20"/>
</dbReference>